<comment type="caution">
    <text evidence="1">The sequence shown here is derived from an EMBL/GenBank/DDBJ whole genome shotgun (WGS) entry which is preliminary data.</text>
</comment>
<reference evidence="2" key="1">
    <citation type="journal article" date="2019" name="Int. J. Syst. Evol. Microbiol.">
        <title>The Global Catalogue of Microorganisms (GCM) 10K type strain sequencing project: providing services to taxonomists for standard genome sequencing and annotation.</title>
        <authorList>
            <consortium name="The Broad Institute Genomics Platform"/>
            <consortium name="The Broad Institute Genome Sequencing Center for Infectious Disease"/>
            <person name="Wu L."/>
            <person name="Ma J."/>
        </authorList>
    </citation>
    <scope>NUCLEOTIDE SEQUENCE [LARGE SCALE GENOMIC DNA]</scope>
    <source>
        <strain evidence="2">CECT 7706</strain>
    </source>
</reference>
<evidence type="ECO:0000313" key="1">
    <source>
        <dbReference type="EMBL" id="MDN3689521.1"/>
    </source>
</evidence>
<name>A0ABT8CCW2_9BACT</name>
<gene>
    <name evidence="1" type="ORF">QWZ15_16960</name>
</gene>
<organism evidence="1 2">
    <name type="scientific">Cyclobacterium jeungdonense</name>
    <dbReference type="NCBI Taxonomy" id="708087"/>
    <lineage>
        <taxon>Bacteria</taxon>
        <taxon>Pseudomonadati</taxon>
        <taxon>Bacteroidota</taxon>
        <taxon>Cytophagia</taxon>
        <taxon>Cytophagales</taxon>
        <taxon>Cyclobacteriaceae</taxon>
        <taxon>Cyclobacterium</taxon>
    </lineage>
</organism>
<keyword evidence="2" id="KW-1185">Reference proteome</keyword>
<proteinExistence type="predicted"/>
<evidence type="ECO:0000313" key="2">
    <source>
        <dbReference type="Proteomes" id="UP001236663"/>
    </source>
</evidence>
<protein>
    <submittedName>
        <fullName evidence="1">Uncharacterized protein</fullName>
    </submittedName>
</protein>
<dbReference type="EMBL" id="JAUFQS010000035">
    <property type="protein sequence ID" value="MDN3689521.1"/>
    <property type="molecule type" value="Genomic_DNA"/>
</dbReference>
<dbReference type="RefSeq" id="WP_163385882.1">
    <property type="nucleotide sequence ID" value="NZ_JAUFQS010000035.1"/>
</dbReference>
<dbReference type="Proteomes" id="UP001236663">
    <property type="component" value="Unassembled WGS sequence"/>
</dbReference>
<sequence length="54" mass="6156">MVKAVSFNHGSVTNILHQFSINLTGKQLNQLGAEARAFSFFYRRFAHPIITDFN</sequence>
<accession>A0ABT8CCW2</accession>